<sequence length="54" mass="5782">MPGDQLDLRIRSEAAWLETFGPADEAARASYASEIPALLRQRHAAEAKARGCGG</sequence>
<accession>A0ABY5BGU0</accession>
<protein>
    <submittedName>
        <fullName evidence="1">Uncharacterized protein</fullName>
    </submittedName>
</protein>
<dbReference type="Proteomes" id="UP001056386">
    <property type="component" value="Chromosome 1"/>
</dbReference>
<gene>
    <name evidence="1" type="ORF">NFI99_29260</name>
</gene>
<keyword evidence="2" id="KW-1185">Reference proteome</keyword>
<dbReference type="RefSeq" id="WP_017433164.1">
    <property type="nucleotide sequence ID" value="NZ_CP021074.1"/>
</dbReference>
<dbReference type="EMBL" id="CP099587">
    <property type="protein sequence ID" value="USS45656.1"/>
    <property type="molecule type" value="Genomic_DNA"/>
</dbReference>
<evidence type="ECO:0000313" key="1">
    <source>
        <dbReference type="EMBL" id="USS45656.1"/>
    </source>
</evidence>
<name>A0ABY5BGU0_BURGL</name>
<evidence type="ECO:0000313" key="2">
    <source>
        <dbReference type="Proteomes" id="UP001056386"/>
    </source>
</evidence>
<dbReference type="GeneID" id="93068717"/>
<proteinExistence type="predicted"/>
<organism evidence="1 2">
    <name type="scientific">Burkholderia glumae</name>
    <name type="common">Pseudomonas glumae</name>
    <dbReference type="NCBI Taxonomy" id="337"/>
    <lineage>
        <taxon>Bacteria</taxon>
        <taxon>Pseudomonadati</taxon>
        <taxon>Pseudomonadota</taxon>
        <taxon>Betaproteobacteria</taxon>
        <taxon>Burkholderiales</taxon>
        <taxon>Burkholderiaceae</taxon>
        <taxon>Burkholderia</taxon>
    </lineage>
</organism>
<reference evidence="1" key="1">
    <citation type="submission" date="2022-06" db="EMBL/GenBank/DDBJ databases">
        <title>Draft genome sequence of Burkholderia glumae strain GR20004 isolated from rice panicle showing bacterial panicle blight.</title>
        <authorList>
            <person name="Choi S.Y."/>
            <person name="Lee Y.H."/>
        </authorList>
    </citation>
    <scope>NUCLEOTIDE SEQUENCE</scope>
    <source>
        <strain evidence="1">GR20004</strain>
    </source>
</reference>